<organism evidence="2 4">
    <name type="scientific">Chryseobacterium muglaense</name>
    <dbReference type="NCBI Taxonomy" id="2893752"/>
    <lineage>
        <taxon>Bacteria</taxon>
        <taxon>Pseudomonadati</taxon>
        <taxon>Bacteroidota</taxon>
        <taxon>Flavobacteriia</taxon>
        <taxon>Flavobacteriales</taxon>
        <taxon>Weeksellaceae</taxon>
        <taxon>Chryseobacterium group</taxon>
        <taxon>Chryseobacterium</taxon>
    </lineage>
</organism>
<proteinExistence type="predicted"/>
<reference evidence="2" key="1">
    <citation type="submission" date="2021-11" db="EMBL/GenBank/DDBJ databases">
        <title>Description of novel Chryseobacterium species.</title>
        <authorList>
            <person name="Saticioglu I.B."/>
            <person name="Ay H."/>
            <person name="Altun S."/>
            <person name="Duman M."/>
        </authorList>
    </citation>
    <scope>NUCLEOTIDE SEQUENCE</scope>
    <source>
        <strain evidence="2">C-39</strain>
    </source>
</reference>
<evidence type="ECO:0008006" key="5">
    <source>
        <dbReference type="Google" id="ProtNLM"/>
    </source>
</evidence>
<dbReference type="RefSeq" id="WP_191181575.1">
    <property type="nucleotide sequence ID" value="NZ_JACXXP010000059.1"/>
</dbReference>
<gene>
    <name evidence="1" type="ORF">IEW27_21910</name>
    <name evidence="2" type="ORF">LNP80_19160</name>
</gene>
<protein>
    <recommendedName>
        <fullName evidence="5">HEPN domain-containing protein</fullName>
    </recommendedName>
</protein>
<name>A0A9Q3YX37_9FLAO</name>
<evidence type="ECO:0000313" key="2">
    <source>
        <dbReference type="EMBL" id="MCC9036340.1"/>
    </source>
</evidence>
<reference evidence="3" key="2">
    <citation type="submission" date="2023-07" db="EMBL/GenBank/DDBJ databases">
        <title>Description of novel Chryseobacterium sp. strain C-2.</title>
        <authorList>
            <person name="Saticioglu I.B."/>
        </authorList>
    </citation>
    <scope>NUCLEOTIDE SEQUENCE [LARGE SCALE GENOMIC DNA]</scope>
    <source>
        <strain evidence="3">C-2</strain>
    </source>
</reference>
<dbReference type="Proteomes" id="UP001107960">
    <property type="component" value="Unassembled WGS sequence"/>
</dbReference>
<comment type="caution">
    <text evidence="2">The sequence shown here is derived from an EMBL/GenBank/DDBJ whole genome shotgun (WGS) entry which is preliminary data.</text>
</comment>
<evidence type="ECO:0000313" key="1">
    <source>
        <dbReference type="EMBL" id="MBD3907230.1"/>
    </source>
</evidence>
<sequence>MENNQQQLYLSAIGFYQIGLEAALKIKNLRDDNAFIIISPAAVNMSFSAELFLKLLHYYNTPTKIKKTHLLMDLFTTLPLKISKAIKEKYDELKLIKSENLVPIRLSTNTNFGNPDDQINKYNILNLTIEELLEIHNKSFPEWRYSYATESHYYVTDFNFKLMNDFILALKYVIDNQIETDNKS</sequence>
<evidence type="ECO:0000313" key="4">
    <source>
        <dbReference type="Proteomes" id="UP001107960"/>
    </source>
</evidence>
<dbReference type="EMBL" id="JACXXP010000059">
    <property type="protein sequence ID" value="MBD3907230.1"/>
    <property type="molecule type" value="Genomic_DNA"/>
</dbReference>
<dbReference type="AlphaFoldDB" id="A0A9Q3YX37"/>
<reference evidence="1" key="3">
    <citation type="submission" date="2024-05" db="EMBL/GenBank/DDBJ databases">
        <title>Description of novel Chryseobacterium sp. strain C-2.</title>
        <authorList>
            <person name="Saticioglu I.B."/>
        </authorList>
    </citation>
    <scope>NUCLEOTIDE SEQUENCE</scope>
    <source>
        <strain evidence="1">C-2</strain>
    </source>
</reference>
<accession>A0A9Q3YX37</accession>
<dbReference type="Proteomes" id="UP000603715">
    <property type="component" value="Unassembled WGS sequence"/>
</dbReference>
<evidence type="ECO:0000313" key="3">
    <source>
        <dbReference type="Proteomes" id="UP000603715"/>
    </source>
</evidence>
<keyword evidence="3" id="KW-1185">Reference proteome</keyword>
<dbReference type="EMBL" id="JAJJML010000001">
    <property type="protein sequence ID" value="MCC9036340.1"/>
    <property type="molecule type" value="Genomic_DNA"/>
</dbReference>